<dbReference type="Gene3D" id="1.10.1380.10">
    <property type="entry name" value="Neutral endopeptidase , domain2"/>
    <property type="match status" value="2"/>
</dbReference>
<dbReference type="GO" id="GO:0005886">
    <property type="term" value="C:plasma membrane"/>
    <property type="evidence" value="ECO:0007669"/>
    <property type="project" value="TreeGrafter"/>
</dbReference>
<keyword evidence="7" id="KW-0378">Hydrolase</keyword>
<feature type="compositionally biased region" description="Low complexity" evidence="11">
    <location>
        <begin position="596"/>
        <end position="649"/>
    </location>
</feature>
<feature type="compositionally biased region" description="Acidic residues" evidence="11">
    <location>
        <begin position="136"/>
        <end position="155"/>
    </location>
</feature>
<dbReference type="GO" id="GO:0016485">
    <property type="term" value="P:protein processing"/>
    <property type="evidence" value="ECO:0007669"/>
    <property type="project" value="TreeGrafter"/>
</dbReference>
<dbReference type="GO" id="GO:0005581">
    <property type="term" value="C:collagen trimer"/>
    <property type="evidence" value="ECO:0007669"/>
    <property type="project" value="UniProtKB-KW"/>
</dbReference>
<comment type="subcellular location">
    <subcellularLocation>
        <location evidence="2">Secreted</location>
    </subcellularLocation>
</comment>
<feature type="region of interest" description="Disordered" evidence="11">
    <location>
        <begin position="744"/>
        <end position="865"/>
    </location>
</feature>
<dbReference type="InterPro" id="IPR000885">
    <property type="entry name" value="Fib_collagen_C"/>
</dbReference>
<evidence type="ECO:0000256" key="8">
    <source>
        <dbReference type="ARBA" id="ARBA00022833"/>
    </source>
</evidence>
<evidence type="ECO:0000256" key="4">
    <source>
        <dbReference type="ARBA" id="ARBA00022525"/>
    </source>
</evidence>
<keyword evidence="6" id="KW-0479">Metal-binding</keyword>
<dbReference type="Pfam" id="PF05649">
    <property type="entry name" value="Peptidase_M13_N"/>
    <property type="match status" value="2"/>
</dbReference>
<dbReference type="EMBL" id="JAHLQT010012015">
    <property type="protein sequence ID" value="KAG7171619.1"/>
    <property type="molecule type" value="Genomic_DNA"/>
</dbReference>
<feature type="region of interest" description="Disordered" evidence="11">
    <location>
        <begin position="31"/>
        <end position="159"/>
    </location>
</feature>
<dbReference type="GO" id="GO:0005201">
    <property type="term" value="F:extracellular matrix structural constituent"/>
    <property type="evidence" value="ECO:0007669"/>
    <property type="project" value="InterPro"/>
</dbReference>
<keyword evidence="14" id="KW-1185">Reference proteome</keyword>
<feature type="region of interest" description="Disordered" evidence="11">
    <location>
        <begin position="301"/>
        <end position="403"/>
    </location>
</feature>
<comment type="caution">
    <text evidence="13">The sequence shown here is derived from an EMBL/GenBank/DDBJ whole genome shotgun (WGS) entry which is preliminary data.</text>
</comment>
<feature type="compositionally biased region" description="Polar residues" evidence="11">
    <location>
        <begin position="693"/>
        <end position="709"/>
    </location>
</feature>
<dbReference type="InterPro" id="IPR042089">
    <property type="entry name" value="Peptidase_M13_dom_2"/>
</dbReference>
<dbReference type="PRINTS" id="PR00786">
    <property type="entry name" value="NEPRILYSIN"/>
</dbReference>
<dbReference type="InterPro" id="IPR008753">
    <property type="entry name" value="Peptidase_M13_N"/>
</dbReference>
<dbReference type="CDD" id="cd08662">
    <property type="entry name" value="M13"/>
    <property type="match status" value="1"/>
</dbReference>
<dbReference type="Pfam" id="PF01431">
    <property type="entry name" value="Peptidase_M13"/>
    <property type="match status" value="1"/>
</dbReference>
<gene>
    <name evidence="13" type="primary">Nep4-L2</name>
    <name evidence="13" type="ORF">Hamer_G014757</name>
</gene>
<dbReference type="InterPro" id="IPR024079">
    <property type="entry name" value="MetalloPept_cat_dom_sf"/>
</dbReference>
<feature type="compositionally biased region" description="Low complexity" evidence="11">
    <location>
        <begin position="848"/>
        <end position="858"/>
    </location>
</feature>
<comment type="cofactor">
    <cofactor evidence="1">
        <name>Zn(2+)</name>
        <dbReference type="ChEBI" id="CHEBI:29105"/>
    </cofactor>
</comment>
<evidence type="ECO:0000256" key="2">
    <source>
        <dbReference type="ARBA" id="ARBA00004613"/>
    </source>
</evidence>
<evidence type="ECO:0000256" key="11">
    <source>
        <dbReference type="SAM" id="MobiDB-lite"/>
    </source>
</evidence>
<feature type="region of interest" description="Disordered" evidence="11">
    <location>
        <begin position="594"/>
        <end position="712"/>
    </location>
</feature>
<keyword evidence="10" id="KW-0176">Collagen</keyword>
<dbReference type="PANTHER" id="PTHR11733:SF133">
    <property type="entry name" value="PHOSPHATE-REGULATING NEUTRAL ENDOPEPTIDASE PHEX"/>
    <property type="match status" value="1"/>
</dbReference>
<dbReference type="PROSITE" id="PS51461">
    <property type="entry name" value="NC1_FIB"/>
    <property type="match status" value="1"/>
</dbReference>
<dbReference type="Proteomes" id="UP000747542">
    <property type="component" value="Unassembled WGS sequence"/>
</dbReference>
<keyword evidence="8" id="KW-0862">Zinc</keyword>
<protein>
    <submittedName>
        <fullName evidence="13">Neprilysin-4-like 2</fullName>
    </submittedName>
</protein>
<evidence type="ECO:0000256" key="5">
    <source>
        <dbReference type="ARBA" id="ARBA00022670"/>
    </source>
</evidence>
<proteinExistence type="inferred from homology"/>
<evidence type="ECO:0000259" key="12">
    <source>
        <dbReference type="PROSITE" id="PS51461"/>
    </source>
</evidence>
<reference evidence="13" key="1">
    <citation type="journal article" date="2021" name="Sci. Adv.">
        <title>The American lobster genome reveals insights on longevity, neural, and immune adaptations.</title>
        <authorList>
            <person name="Polinski J.M."/>
            <person name="Zimin A.V."/>
            <person name="Clark K.F."/>
            <person name="Kohn A.B."/>
            <person name="Sadowski N."/>
            <person name="Timp W."/>
            <person name="Ptitsyn A."/>
            <person name="Khanna P."/>
            <person name="Romanova D.Y."/>
            <person name="Williams P."/>
            <person name="Greenwood S.J."/>
            <person name="Moroz L.L."/>
            <person name="Walt D.R."/>
            <person name="Bodnar A.G."/>
        </authorList>
    </citation>
    <scope>NUCLEOTIDE SEQUENCE</scope>
    <source>
        <strain evidence="13">GMGI-L3</strain>
    </source>
</reference>
<accession>A0A8J5N1S5</accession>
<feature type="compositionally biased region" description="Low complexity" evidence="11">
    <location>
        <begin position="780"/>
        <end position="825"/>
    </location>
</feature>
<evidence type="ECO:0000256" key="1">
    <source>
        <dbReference type="ARBA" id="ARBA00001947"/>
    </source>
</evidence>
<name>A0A8J5N1S5_HOMAM</name>
<feature type="compositionally biased region" description="Basic and acidic residues" evidence="11">
    <location>
        <begin position="951"/>
        <end position="1028"/>
    </location>
</feature>
<dbReference type="GO" id="GO:0046872">
    <property type="term" value="F:metal ion binding"/>
    <property type="evidence" value="ECO:0007669"/>
    <property type="project" value="UniProtKB-KW"/>
</dbReference>
<dbReference type="PANTHER" id="PTHR11733">
    <property type="entry name" value="ZINC METALLOPROTEASE FAMILY M13 NEPRILYSIN-RELATED"/>
    <property type="match status" value="1"/>
</dbReference>
<feature type="region of interest" description="Disordered" evidence="11">
    <location>
        <begin position="484"/>
        <end position="515"/>
    </location>
</feature>
<dbReference type="GO" id="GO:0005576">
    <property type="term" value="C:extracellular region"/>
    <property type="evidence" value="ECO:0007669"/>
    <property type="project" value="UniProtKB-SubCell"/>
</dbReference>
<dbReference type="InterPro" id="IPR018497">
    <property type="entry name" value="Peptidase_M13_C"/>
</dbReference>
<dbReference type="Gene3D" id="3.40.390.10">
    <property type="entry name" value="Collagenase (Catalytic Domain)"/>
    <property type="match status" value="2"/>
</dbReference>
<feature type="region of interest" description="Disordered" evidence="11">
    <location>
        <begin position="932"/>
        <end position="1042"/>
    </location>
</feature>
<keyword evidence="9" id="KW-0482">Metalloprotease</keyword>
<evidence type="ECO:0000256" key="3">
    <source>
        <dbReference type="ARBA" id="ARBA00007357"/>
    </source>
</evidence>
<evidence type="ECO:0000256" key="6">
    <source>
        <dbReference type="ARBA" id="ARBA00022723"/>
    </source>
</evidence>
<keyword evidence="5" id="KW-0645">Protease</keyword>
<evidence type="ECO:0000313" key="14">
    <source>
        <dbReference type="Proteomes" id="UP000747542"/>
    </source>
</evidence>
<keyword evidence="4" id="KW-0964">Secreted</keyword>
<feature type="compositionally biased region" description="Basic and acidic residues" evidence="11">
    <location>
        <begin position="652"/>
        <end position="691"/>
    </location>
</feature>
<evidence type="ECO:0000256" key="9">
    <source>
        <dbReference type="ARBA" id="ARBA00023049"/>
    </source>
</evidence>
<dbReference type="SUPFAM" id="SSF55486">
    <property type="entry name" value="Metalloproteases ('zincins'), catalytic domain"/>
    <property type="match status" value="1"/>
</dbReference>
<dbReference type="InterPro" id="IPR000718">
    <property type="entry name" value="Peptidase_M13"/>
</dbReference>
<sequence>MLDRGPSPVGVISDMFPATPLLLLIPFITPSKPSVTPPENHNKSPPADLLLEEGNFPGDSPTVRQIPPTWLFSPSLSSAQPPDLEEEEEGRKEGRRRTKGEGRKEKNKGRRKEGEGQKGKGKRRSRNERSKMRKEEDEEWEKEEEEGKGEEEEEEELRRSHMLTLVVRDPGKMTSPSRFHPLTILALLLAVHVASPAPTHTRSVRGASSVVPQSATSQPSWHLLLALWRPKEYVTPTGEGESTGEGLPTSVVSGTVQVTPTKEVLTTSAKPSEGDVQPTRESPAGTVATREDLLERQAHATRHFPPAGYVAGSSVSPSREASTPPPQAAETGQHEGWSSSTQPPATPQHNTTPQHSAVDSLPQQRPAQDTGTMRDESEVEEDTPKHSPPLFRARSLGTDEDFGEITVATTLKTSVGEGKEESSMEEAQESLTVHNTDGLVGVVMPTSVSAAPGDLTTVTHSLDVREHIDVAHPAITGRQILKQTSSSEAVGQPHSAPDDAASTIAPPLPDEATNEDHFFMHPLTRLRENEQDQSKEILTLKDDEKAILALLRVAQGPNSLEDPFQVNSIIQTHDQVTSITDDLSTVMSILHENDTHTTTQNTNTTTHNSNTTAHNSNTTTHNSNTTTHNSNTTTHNSNTTTHNSNTNTETTDEVRFVEDDNDPRLLMKKDSKSFDSRKSVNALDTHDKDGGVSESSVDNDGTTKDSGMTTAKPIYEEISDTLKVDTSIDDVEDFDVQVKHTEHTEDFLPTTNQSHPNFIDATLHSQHPDPQQEALPPAGSSSSDVTSTTSLSSITTTVSTTNNNNTSSTTTTSQQQQAPQLSSTSHSFSEYPSHYPPRIIVRPESEDANTTTTTSTAGDDGEDDNNGWSMFVANISGIHNSSLSLNESVFQKVTGISMDEHYKMVLHERGSLMLQLMDPSADPCDDFYQFVGDGMASSPSDKTRKRKTNRRQTDRQKRQTDRQTEDRQTNRQTDRQTERQTNRQTDRQTERQTDRQTNRQTDDRQTDKQTNRQTDRQTEKDRQTDRKIKSATSNTPPPFTRLKEDLDDVLRSLLEEPPLDTDNNITKAVKILYSGCMNTEAIEELEAKPLLDLLKEFGGWPVLEGDAWNDTGYDWVRQMAHLRNYNNDILISEWVAADITNSSNHIIQILTAAEERRNLSAVHRRMTIDDLNDQVPEIDWEVYLNMITWRNNSTEELVVFGLDSSNSSPSSRLLTTGSGSWRSATCCGAVKNRISNLGEKYIRIKQDYIKVLFGRKSQPERWRSCVTYVSGNLGYVVGAMFVKRYFPEASKNDGALNEARWMNEETRQVAQEKVDTIVKNVGYPEYLLNNTYMDNVYSELSFNRETHFRNVLKMLQFHARTNHNLLSVPVNLFPAGILQPPFYHPAFPRSLNYGGIGVVIGHEITHGFDDRGRQFDKNGNLQQWWTPDDVSKFYQRASCMLDQFNTPLSIPTDQFNRPLSTPTDQYGEYKVDDVGLKINPAYQNWRKNNEETVTMPYVNLTHEQLFFLNFGQIWCEVNSPEAMLTKIRSGQHSPNRFRVIGTLSNSDEFSEAFKCPVGSRMNPVRKCRVW</sequence>
<dbReference type="GO" id="GO:0004222">
    <property type="term" value="F:metalloendopeptidase activity"/>
    <property type="evidence" value="ECO:0007669"/>
    <property type="project" value="InterPro"/>
</dbReference>
<feature type="domain" description="Fibrillar collagen NC1" evidence="12">
    <location>
        <begin position="1537"/>
        <end position="1570"/>
    </location>
</feature>
<comment type="similarity">
    <text evidence="3">Belongs to the peptidase M13 family.</text>
</comment>
<evidence type="ECO:0000256" key="10">
    <source>
        <dbReference type="ARBA" id="ARBA00023119"/>
    </source>
</evidence>
<feature type="region of interest" description="Disordered" evidence="11">
    <location>
        <begin position="262"/>
        <end position="288"/>
    </location>
</feature>
<organism evidence="13 14">
    <name type="scientific">Homarus americanus</name>
    <name type="common">American lobster</name>
    <dbReference type="NCBI Taxonomy" id="6706"/>
    <lineage>
        <taxon>Eukaryota</taxon>
        <taxon>Metazoa</taxon>
        <taxon>Ecdysozoa</taxon>
        <taxon>Arthropoda</taxon>
        <taxon>Crustacea</taxon>
        <taxon>Multicrustacea</taxon>
        <taxon>Malacostraca</taxon>
        <taxon>Eumalacostraca</taxon>
        <taxon>Eucarida</taxon>
        <taxon>Decapoda</taxon>
        <taxon>Pleocyemata</taxon>
        <taxon>Astacidea</taxon>
        <taxon>Nephropoidea</taxon>
        <taxon>Nephropidae</taxon>
        <taxon>Homarus</taxon>
    </lineage>
</organism>
<feature type="compositionally biased region" description="Polar residues" evidence="11">
    <location>
        <begin position="336"/>
        <end position="371"/>
    </location>
</feature>
<evidence type="ECO:0000313" key="13">
    <source>
        <dbReference type="EMBL" id="KAG7171619.1"/>
    </source>
</evidence>
<evidence type="ECO:0000256" key="7">
    <source>
        <dbReference type="ARBA" id="ARBA00022801"/>
    </source>
</evidence>
<dbReference type="PROSITE" id="PS51885">
    <property type="entry name" value="NEPRILYSIN"/>
    <property type="match status" value="1"/>
</dbReference>